<dbReference type="GO" id="GO:0016491">
    <property type="term" value="F:oxidoreductase activity"/>
    <property type="evidence" value="ECO:0007669"/>
    <property type="project" value="InterPro"/>
</dbReference>
<keyword evidence="1" id="KW-1015">Disulfide bond</keyword>
<evidence type="ECO:0000313" key="4">
    <source>
        <dbReference type="Proteomes" id="UP000593802"/>
    </source>
</evidence>
<organism evidence="3 4">
    <name type="scientific">Effusibacillus dendaii</name>
    <dbReference type="NCBI Taxonomy" id="2743772"/>
    <lineage>
        <taxon>Bacteria</taxon>
        <taxon>Bacillati</taxon>
        <taxon>Bacillota</taxon>
        <taxon>Bacilli</taxon>
        <taxon>Bacillales</taxon>
        <taxon>Alicyclobacillaceae</taxon>
        <taxon>Effusibacillus</taxon>
    </lineage>
</organism>
<dbReference type="Gene3D" id="3.40.30.10">
    <property type="entry name" value="Glutaredoxin"/>
    <property type="match status" value="1"/>
</dbReference>
<feature type="domain" description="Alkyl hydroperoxide reductase subunit C/ Thiol specific antioxidant" evidence="2">
    <location>
        <begin position="1"/>
        <end position="80"/>
    </location>
</feature>
<accession>A0A7I8DDZ5</accession>
<sequence length="110" mass="12612">MRDHAAKYQELGVSILVIAGQKIESARQWLSQHPLPFPFLVEADRSVIISFDVYNPIHIDAFRIAHPSMFLISADGKIVYAYVGKNQRDRPTDEETYLQVHQLLADTFIE</sequence>
<name>A0A7I8DDZ5_9BACL</name>
<dbReference type="Pfam" id="PF00578">
    <property type="entry name" value="AhpC-TSA"/>
    <property type="match status" value="1"/>
</dbReference>
<dbReference type="EMBL" id="AP023366">
    <property type="protein sequence ID" value="BCJ87502.1"/>
    <property type="molecule type" value="Genomic_DNA"/>
</dbReference>
<evidence type="ECO:0000256" key="1">
    <source>
        <dbReference type="ARBA" id="ARBA00023157"/>
    </source>
</evidence>
<dbReference type="SUPFAM" id="SSF52833">
    <property type="entry name" value="Thioredoxin-like"/>
    <property type="match status" value="1"/>
</dbReference>
<keyword evidence="4" id="KW-1185">Reference proteome</keyword>
<dbReference type="InterPro" id="IPR000866">
    <property type="entry name" value="AhpC/TSA"/>
</dbReference>
<dbReference type="InterPro" id="IPR036249">
    <property type="entry name" value="Thioredoxin-like_sf"/>
</dbReference>
<gene>
    <name evidence="3" type="ORF">skT53_24870</name>
</gene>
<evidence type="ECO:0000313" key="3">
    <source>
        <dbReference type="EMBL" id="BCJ87502.1"/>
    </source>
</evidence>
<evidence type="ECO:0000259" key="2">
    <source>
        <dbReference type="Pfam" id="PF00578"/>
    </source>
</evidence>
<protein>
    <recommendedName>
        <fullName evidence="2">Alkyl hydroperoxide reductase subunit C/ Thiol specific antioxidant domain-containing protein</fullName>
    </recommendedName>
</protein>
<reference evidence="3 4" key="1">
    <citation type="submission" date="2020-08" db="EMBL/GenBank/DDBJ databases">
        <title>Complete Genome Sequence of Effusibacillus dendaii Strain skT53, Isolated from Farmland soil.</title>
        <authorList>
            <person name="Konishi T."/>
            <person name="Kawasaki H."/>
        </authorList>
    </citation>
    <scope>NUCLEOTIDE SEQUENCE [LARGE SCALE GENOMIC DNA]</scope>
    <source>
        <strain evidence="4">skT53</strain>
    </source>
</reference>
<dbReference type="KEGG" id="eff:skT53_24870"/>
<dbReference type="Proteomes" id="UP000593802">
    <property type="component" value="Chromosome"/>
</dbReference>
<dbReference type="GO" id="GO:0016209">
    <property type="term" value="F:antioxidant activity"/>
    <property type="evidence" value="ECO:0007669"/>
    <property type="project" value="InterPro"/>
</dbReference>
<dbReference type="AlphaFoldDB" id="A0A7I8DDZ5"/>
<proteinExistence type="predicted"/>